<gene>
    <name evidence="1" type="ORF">FXN63_09980</name>
</gene>
<reference evidence="1 2" key="1">
    <citation type="submission" date="2019-08" db="EMBL/GenBank/DDBJ databases">
        <title>Amphibian skin-associated Pigmentiphaga: genome sequence and occurrence across geography and hosts.</title>
        <authorList>
            <person name="Bletz M.C."/>
            <person name="Bunk B."/>
            <person name="Sproeer C."/>
            <person name="Biwer P."/>
            <person name="Reiter S."/>
            <person name="Rabemananjara F.C.E."/>
            <person name="Schulz S."/>
            <person name="Overmann J."/>
            <person name="Vences M."/>
        </authorList>
    </citation>
    <scope>NUCLEOTIDE SEQUENCE [LARGE SCALE GENOMIC DNA]</scope>
    <source>
        <strain evidence="1 2">Mada1488</strain>
    </source>
</reference>
<dbReference type="KEGG" id="pacr:FXN63_09980"/>
<dbReference type="GO" id="GO:0004392">
    <property type="term" value="F:heme oxygenase (decyclizing) activity"/>
    <property type="evidence" value="ECO:0007669"/>
    <property type="project" value="InterPro"/>
</dbReference>
<name>A0A5C0AUV9_9BURK</name>
<sequence length="203" mass="21888">MSDVKAEEQVSALEALRAGTSSNHATLDASLDLMRDDYRPEEYLRTLAAFYGFVAAWEAQVLPQAVEAGLSLQAQAGKLRQDLEALGVDADLLPLASGDALPDTHTRAGLYGSSYVMIGSRLGARIIGPRLMKHFNIDENSGCAYFGGDIEATGPAWRLFRQQLEAALQPHEHAVAVAAARATFSRFHQWLVSHGAARAAQPV</sequence>
<dbReference type="Gene3D" id="1.20.910.10">
    <property type="entry name" value="Heme oxygenase-like"/>
    <property type="match status" value="1"/>
</dbReference>
<keyword evidence="2" id="KW-1185">Reference proteome</keyword>
<accession>A0A5C0AUV9</accession>
<dbReference type="Proteomes" id="UP000325161">
    <property type="component" value="Chromosome"/>
</dbReference>
<dbReference type="RefSeq" id="WP_148814511.1">
    <property type="nucleotide sequence ID" value="NZ_CP043046.1"/>
</dbReference>
<evidence type="ECO:0000313" key="2">
    <source>
        <dbReference type="Proteomes" id="UP000325161"/>
    </source>
</evidence>
<organism evidence="1 2">
    <name type="scientific">Pigmentiphaga aceris</name>
    <dbReference type="NCBI Taxonomy" id="1940612"/>
    <lineage>
        <taxon>Bacteria</taxon>
        <taxon>Pseudomonadati</taxon>
        <taxon>Pseudomonadota</taxon>
        <taxon>Betaproteobacteria</taxon>
        <taxon>Burkholderiales</taxon>
        <taxon>Alcaligenaceae</taxon>
        <taxon>Pigmentiphaga</taxon>
    </lineage>
</organism>
<dbReference type="InterPro" id="IPR016084">
    <property type="entry name" value="Haem_Oase-like_multi-hlx"/>
</dbReference>
<protein>
    <submittedName>
        <fullName evidence="1">Biliverdin-producing heme oxygenase</fullName>
    </submittedName>
</protein>
<dbReference type="AlphaFoldDB" id="A0A5C0AUV9"/>
<dbReference type="Pfam" id="PF01126">
    <property type="entry name" value="Heme_oxygenase"/>
    <property type="match status" value="1"/>
</dbReference>
<dbReference type="CDD" id="cd19166">
    <property type="entry name" value="HemeO-bac"/>
    <property type="match status" value="1"/>
</dbReference>
<dbReference type="SUPFAM" id="SSF48613">
    <property type="entry name" value="Heme oxygenase-like"/>
    <property type="match status" value="1"/>
</dbReference>
<dbReference type="OrthoDB" id="9149607at2"/>
<dbReference type="InterPro" id="IPR016053">
    <property type="entry name" value="Haem_Oase-like"/>
</dbReference>
<dbReference type="GO" id="GO:0006788">
    <property type="term" value="P:heme oxidation"/>
    <property type="evidence" value="ECO:0007669"/>
    <property type="project" value="InterPro"/>
</dbReference>
<proteinExistence type="predicted"/>
<dbReference type="EMBL" id="CP043046">
    <property type="protein sequence ID" value="QEI06128.1"/>
    <property type="molecule type" value="Genomic_DNA"/>
</dbReference>
<evidence type="ECO:0000313" key="1">
    <source>
        <dbReference type="EMBL" id="QEI06128.1"/>
    </source>
</evidence>